<organism evidence="2 3">
    <name type="scientific">Niveispirillum lacus</name>
    <dbReference type="NCBI Taxonomy" id="1981099"/>
    <lineage>
        <taxon>Bacteria</taxon>
        <taxon>Pseudomonadati</taxon>
        <taxon>Pseudomonadota</taxon>
        <taxon>Alphaproteobacteria</taxon>
        <taxon>Rhodospirillales</taxon>
        <taxon>Azospirillaceae</taxon>
        <taxon>Niveispirillum</taxon>
    </lineage>
</organism>
<dbReference type="InterPro" id="IPR032710">
    <property type="entry name" value="NTF2-like_dom_sf"/>
</dbReference>
<evidence type="ECO:0000313" key="2">
    <source>
        <dbReference type="EMBL" id="OYQ34365.1"/>
    </source>
</evidence>
<accession>A0A255Z0C3</accession>
<dbReference type="AlphaFoldDB" id="A0A255Z0C3"/>
<dbReference type="CDD" id="cd00531">
    <property type="entry name" value="NTF2_like"/>
    <property type="match status" value="1"/>
</dbReference>
<reference evidence="2 3" key="1">
    <citation type="submission" date="2017-07" db="EMBL/GenBank/DDBJ databases">
        <title>Niveispirillum cyanobacteriorum sp. nov., isolated from cyanobacterial aggregates in a eutrophic lake.</title>
        <authorList>
            <person name="Cai H."/>
        </authorList>
    </citation>
    <scope>NUCLEOTIDE SEQUENCE [LARGE SCALE GENOMIC DNA]</scope>
    <source>
        <strain evidence="3">TH1-14</strain>
    </source>
</reference>
<dbReference type="Pfam" id="PF13577">
    <property type="entry name" value="SnoaL_4"/>
    <property type="match status" value="1"/>
</dbReference>
<protein>
    <submittedName>
        <fullName evidence="2">DUF4440 domain-containing protein</fullName>
    </submittedName>
</protein>
<comment type="caution">
    <text evidence="2">The sequence shown here is derived from an EMBL/GenBank/DDBJ whole genome shotgun (WGS) entry which is preliminary data.</text>
</comment>
<proteinExistence type="predicted"/>
<dbReference type="InterPro" id="IPR037401">
    <property type="entry name" value="SnoaL-like"/>
</dbReference>
<dbReference type="Proteomes" id="UP000216998">
    <property type="component" value="Unassembled WGS sequence"/>
</dbReference>
<evidence type="ECO:0000259" key="1">
    <source>
        <dbReference type="Pfam" id="PF13577"/>
    </source>
</evidence>
<dbReference type="InterPro" id="IPR011944">
    <property type="entry name" value="Steroid_delta5-4_isomerase"/>
</dbReference>
<sequence>MPFTGPVEDRLAIRELNETYADAVNQHSAEDWASTWAEDSFWCLPHVPGMEKLSGKQTIVDAWVAAMKHYPDIVFLVLPGSITVAGDQATARMYTAESYTDAEGVARRTHGQYDDILVKIDGRWAFKSRTFSVRYWV</sequence>
<dbReference type="NCBIfam" id="TIGR02246">
    <property type="entry name" value="SgcJ/EcaC family oxidoreductase"/>
    <property type="match status" value="1"/>
</dbReference>
<feature type="domain" description="SnoaL-like" evidence="1">
    <location>
        <begin position="7"/>
        <end position="130"/>
    </location>
</feature>
<evidence type="ECO:0000313" key="3">
    <source>
        <dbReference type="Proteomes" id="UP000216998"/>
    </source>
</evidence>
<dbReference type="OrthoDB" id="981191at2"/>
<dbReference type="RefSeq" id="WP_094456773.1">
    <property type="nucleotide sequence ID" value="NZ_NOXU01000029.1"/>
</dbReference>
<dbReference type="EMBL" id="NOXU01000029">
    <property type="protein sequence ID" value="OYQ34365.1"/>
    <property type="molecule type" value="Genomic_DNA"/>
</dbReference>
<keyword evidence="3" id="KW-1185">Reference proteome</keyword>
<name>A0A255Z0C3_9PROT</name>
<dbReference type="Gene3D" id="3.10.450.50">
    <property type="match status" value="1"/>
</dbReference>
<dbReference type="SUPFAM" id="SSF54427">
    <property type="entry name" value="NTF2-like"/>
    <property type="match status" value="1"/>
</dbReference>
<gene>
    <name evidence="2" type="ORF">CHU95_12700</name>
</gene>